<evidence type="ECO:0000313" key="3">
    <source>
        <dbReference type="EMBL" id="CAF0904213.1"/>
    </source>
</evidence>
<feature type="transmembrane region" description="Helical" evidence="2">
    <location>
        <begin position="24"/>
        <end position="50"/>
    </location>
</feature>
<dbReference type="OrthoDB" id="10071056at2759"/>
<proteinExistence type="predicted"/>
<keyword evidence="2" id="KW-1133">Transmembrane helix</keyword>
<evidence type="ECO:0000313" key="4">
    <source>
        <dbReference type="Proteomes" id="UP000663891"/>
    </source>
</evidence>
<feature type="transmembrane region" description="Helical" evidence="2">
    <location>
        <begin position="316"/>
        <end position="336"/>
    </location>
</feature>
<gene>
    <name evidence="3" type="ORF">VCS650_LOCUS9479</name>
</gene>
<reference evidence="3" key="1">
    <citation type="submission" date="2021-02" db="EMBL/GenBank/DDBJ databases">
        <authorList>
            <person name="Nowell W R."/>
        </authorList>
    </citation>
    <scope>NUCLEOTIDE SEQUENCE</scope>
</reference>
<feature type="transmembrane region" description="Helical" evidence="2">
    <location>
        <begin position="348"/>
        <end position="368"/>
    </location>
</feature>
<accession>A0A813ZWD8</accession>
<keyword evidence="2" id="KW-0472">Membrane</keyword>
<comment type="caution">
    <text evidence="3">The sequence shown here is derived from an EMBL/GenBank/DDBJ whole genome shotgun (WGS) entry which is preliminary data.</text>
</comment>
<feature type="compositionally biased region" description="Low complexity" evidence="1">
    <location>
        <begin position="233"/>
        <end position="246"/>
    </location>
</feature>
<sequence>MYAPLPAAVVRRNRETGFTAGGPILAICCLGFVIFLIAATIVLALIPVYLSKRSGGSSSSMSPRYQFVLTPNPAAKRQTSYTPPAGSTLDTASLASIDSELARVLKISADAILIEYGIVASDGTSKVYCPLEFNKQKCSKCGNNGFLESIQSFAITPTIFGHPVSYAVVLILNSNNIPTTSTAAPGSSGSGSSGTGSSGTGSSGTGSGGTGSSGTGSSGTGSSGTGSSGTGSSGTATTAAPGTTASSLSLSFPVPSNLPDGPVDQASYAGIASSLATSMGAPANSIAIDSATVTDSKRRRRRGFGLMRERRGIHRLLLFFHFLLSICPSCGDPAFITKIESNPVTLTATISVGGFAVAVVATGTVVAGSSVATTTPISGAVTTATIAGATAKVVG</sequence>
<evidence type="ECO:0000256" key="1">
    <source>
        <dbReference type="SAM" id="MobiDB-lite"/>
    </source>
</evidence>
<dbReference type="Proteomes" id="UP000663891">
    <property type="component" value="Unassembled WGS sequence"/>
</dbReference>
<evidence type="ECO:0000256" key="2">
    <source>
        <dbReference type="SAM" id="Phobius"/>
    </source>
</evidence>
<feature type="compositionally biased region" description="Gly residues" evidence="1">
    <location>
        <begin position="188"/>
        <end position="232"/>
    </location>
</feature>
<organism evidence="3 4">
    <name type="scientific">Adineta steineri</name>
    <dbReference type="NCBI Taxonomy" id="433720"/>
    <lineage>
        <taxon>Eukaryota</taxon>
        <taxon>Metazoa</taxon>
        <taxon>Spiralia</taxon>
        <taxon>Gnathifera</taxon>
        <taxon>Rotifera</taxon>
        <taxon>Eurotatoria</taxon>
        <taxon>Bdelloidea</taxon>
        <taxon>Adinetida</taxon>
        <taxon>Adinetidae</taxon>
        <taxon>Adineta</taxon>
    </lineage>
</organism>
<dbReference type="AlphaFoldDB" id="A0A813ZWD8"/>
<feature type="region of interest" description="Disordered" evidence="1">
    <location>
        <begin position="181"/>
        <end position="246"/>
    </location>
</feature>
<keyword evidence="2" id="KW-0812">Transmembrane</keyword>
<protein>
    <submittedName>
        <fullName evidence="3">Uncharacterized protein</fullName>
    </submittedName>
</protein>
<name>A0A813ZWD8_9BILA</name>
<dbReference type="EMBL" id="CAJNON010000066">
    <property type="protein sequence ID" value="CAF0904213.1"/>
    <property type="molecule type" value="Genomic_DNA"/>
</dbReference>